<organism evidence="1 2">
    <name type="scientific">Streptomyces katsurahamanus</name>
    <dbReference type="NCBI Taxonomy" id="2577098"/>
    <lineage>
        <taxon>Bacteria</taxon>
        <taxon>Bacillati</taxon>
        <taxon>Actinomycetota</taxon>
        <taxon>Actinomycetes</taxon>
        <taxon>Kitasatosporales</taxon>
        <taxon>Streptomycetaceae</taxon>
        <taxon>Streptomyces</taxon>
    </lineage>
</organism>
<dbReference type="Proteomes" id="UP000460558">
    <property type="component" value="Unassembled WGS sequence"/>
</dbReference>
<keyword evidence="2" id="KW-1185">Reference proteome</keyword>
<name>A0ABW9NUI4_9ACTN</name>
<dbReference type="SUPFAM" id="SSF50923">
    <property type="entry name" value="Hemopexin-like domain"/>
    <property type="match status" value="1"/>
</dbReference>
<accession>A0ABW9NUI4</accession>
<dbReference type="InterPro" id="IPR036375">
    <property type="entry name" value="Hemopexin-like_dom_sf"/>
</dbReference>
<dbReference type="EMBL" id="VDEQ01000154">
    <property type="protein sequence ID" value="MQS36945.1"/>
    <property type="molecule type" value="Genomic_DNA"/>
</dbReference>
<evidence type="ECO:0000313" key="2">
    <source>
        <dbReference type="Proteomes" id="UP000460558"/>
    </source>
</evidence>
<dbReference type="RefSeq" id="WP_153483768.1">
    <property type="nucleotide sequence ID" value="NZ_VDEQ01000154.1"/>
</dbReference>
<protein>
    <submittedName>
        <fullName evidence="1">Uncharacterized protein</fullName>
    </submittedName>
</protein>
<reference evidence="1 2" key="1">
    <citation type="submission" date="2019-06" db="EMBL/GenBank/DDBJ databases">
        <title>Comparative genomics and metabolomics analyses of clavulanic acid producing Streptomyces species provides insight into specialized metabolism and evolution of beta-lactam biosynthetic gene clusters.</title>
        <authorList>
            <person name="Moore M.A."/>
            <person name="Cruz-Morales P."/>
            <person name="Barona Gomez F."/>
            <person name="Kapil T."/>
        </authorList>
    </citation>
    <scope>NUCLEOTIDE SEQUENCE [LARGE SCALE GENOMIC DNA]</scope>
    <source>
        <strain evidence="1 2">T-272</strain>
    </source>
</reference>
<gene>
    <name evidence="1" type="ORF">FFZ77_15335</name>
</gene>
<evidence type="ECO:0000313" key="1">
    <source>
        <dbReference type="EMBL" id="MQS36945.1"/>
    </source>
</evidence>
<proteinExistence type="predicted"/>
<sequence length="111" mass="12164">MTTQDFTEDIDTILCIGNGYWIFKGNKCLKTNMNGDQIMVDEIDITATNAWPALAGTIFERDLDGIVFSNESGYYWFLKGDSCIATSGDGTQIVSAQRKIAGGGGWPILNR</sequence>
<comment type="caution">
    <text evidence="1">The sequence shown here is derived from an EMBL/GenBank/DDBJ whole genome shotgun (WGS) entry which is preliminary data.</text>
</comment>
<dbReference type="Gene3D" id="2.110.10.10">
    <property type="entry name" value="Hemopexin-like domain"/>
    <property type="match status" value="1"/>
</dbReference>